<keyword evidence="2" id="KW-0663">Pyridoxal phosphate</keyword>
<protein>
    <recommendedName>
        <fullName evidence="6">HTH gntR-type domain-containing protein</fullName>
    </recommendedName>
</protein>
<dbReference type="InterPro" id="IPR036390">
    <property type="entry name" value="WH_DNA-bd_sf"/>
</dbReference>
<evidence type="ECO:0000256" key="2">
    <source>
        <dbReference type="ARBA" id="ARBA00022898"/>
    </source>
</evidence>
<evidence type="ECO:0000256" key="5">
    <source>
        <dbReference type="ARBA" id="ARBA00023163"/>
    </source>
</evidence>
<comment type="similarity">
    <text evidence="1">In the C-terminal section; belongs to the class-I pyridoxal-phosphate-dependent aminotransferase family.</text>
</comment>
<evidence type="ECO:0000256" key="4">
    <source>
        <dbReference type="ARBA" id="ARBA00023125"/>
    </source>
</evidence>
<dbReference type="InterPro" id="IPR015424">
    <property type="entry name" value="PyrdxlP-dep_Trfase"/>
</dbReference>
<evidence type="ECO:0000259" key="6">
    <source>
        <dbReference type="PROSITE" id="PS50949"/>
    </source>
</evidence>
<reference evidence="8" key="1">
    <citation type="submission" date="2015-09" db="EMBL/GenBank/DDBJ databases">
        <authorList>
            <person name="Wibberg D."/>
        </authorList>
    </citation>
    <scope>NUCLEOTIDE SEQUENCE [LARGE SCALE GENOMIC DNA]</scope>
    <source>
        <strain evidence="8">SD1D</strain>
    </source>
</reference>
<dbReference type="Gene3D" id="1.10.10.10">
    <property type="entry name" value="Winged helix-like DNA-binding domain superfamily/Winged helix DNA-binding domain"/>
    <property type="match status" value="1"/>
</dbReference>
<dbReference type="Proteomes" id="UP000196053">
    <property type="component" value="Chromosome I"/>
</dbReference>
<keyword evidence="8" id="KW-1185">Reference proteome</keyword>
<dbReference type="InterPro" id="IPR051446">
    <property type="entry name" value="HTH_trans_reg/aminotransferase"/>
</dbReference>
<keyword evidence="5" id="KW-0804">Transcription</keyword>
<dbReference type="KEGG" id="hsd:SD1D_1214"/>
<name>A0A0K8J5L7_9FIRM</name>
<dbReference type="Gene3D" id="3.40.640.10">
    <property type="entry name" value="Type I PLP-dependent aspartate aminotransferase-like (Major domain)"/>
    <property type="match status" value="1"/>
</dbReference>
<dbReference type="PROSITE" id="PS50949">
    <property type="entry name" value="HTH_GNTR"/>
    <property type="match status" value="1"/>
</dbReference>
<dbReference type="OrthoDB" id="9808770at2"/>
<dbReference type="InterPro" id="IPR000524">
    <property type="entry name" value="Tscrpt_reg_HTH_GntR"/>
</dbReference>
<dbReference type="GO" id="GO:0030170">
    <property type="term" value="F:pyridoxal phosphate binding"/>
    <property type="evidence" value="ECO:0007669"/>
    <property type="project" value="InterPro"/>
</dbReference>
<keyword evidence="3" id="KW-0805">Transcription regulation</keyword>
<dbReference type="CDD" id="cd00609">
    <property type="entry name" value="AAT_like"/>
    <property type="match status" value="1"/>
</dbReference>
<dbReference type="PANTHER" id="PTHR46577">
    <property type="entry name" value="HTH-TYPE TRANSCRIPTIONAL REGULATORY PROTEIN GABR"/>
    <property type="match status" value="1"/>
</dbReference>
<dbReference type="SMART" id="SM00345">
    <property type="entry name" value="HTH_GNTR"/>
    <property type="match status" value="1"/>
</dbReference>
<dbReference type="EMBL" id="LN879430">
    <property type="protein sequence ID" value="CUH92760.1"/>
    <property type="molecule type" value="Genomic_DNA"/>
</dbReference>
<dbReference type="SUPFAM" id="SSF53383">
    <property type="entry name" value="PLP-dependent transferases"/>
    <property type="match status" value="1"/>
</dbReference>
<dbReference type="InterPro" id="IPR004839">
    <property type="entry name" value="Aminotransferase_I/II_large"/>
</dbReference>
<evidence type="ECO:0000256" key="1">
    <source>
        <dbReference type="ARBA" id="ARBA00005384"/>
    </source>
</evidence>
<dbReference type="PANTHER" id="PTHR46577:SF1">
    <property type="entry name" value="HTH-TYPE TRANSCRIPTIONAL REGULATORY PROTEIN GABR"/>
    <property type="match status" value="1"/>
</dbReference>
<gene>
    <name evidence="7" type="ORF">SD1D_1214</name>
</gene>
<dbReference type="SUPFAM" id="SSF46785">
    <property type="entry name" value="Winged helix' DNA-binding domain"/>
    <property type="match status" value="1"/>
</dbReference>
<sequence length="468" mass="53969">MLTYSFDNRGKDTLYEYLYKQIKNDIYSNKLRPNEKLPSKRALAKHLNISTITVENAYSQLVAEGYIYSIPKSGYYVSDISANILKSDNHIGDNLTDDKTEKNRSDNYFIDFVNNSTDPENFPFTIWTKLMRETMSEKRSDLMIKSPSIGVYQLRRAIADYLYQFRGIETKPEQILVGAGTEYLYGLIIQLLGHNKKYAVEDPGYQKVSRIYGANKVDCVHIPLDDNGINVEALEESKANVLHITPSHHFPTGLVTPISRRYELLSWASKSKDRYIIEDDYDSEFRLLGKPIPALQSIDAAEKVIYINTFSKSLTSTIRISYMVLPKSLMERYNKELSFYSCTVSNFEQYTLAKFIEQGYLEKHINRMRNHYRNIRDDILENIKKALGKKKGKIMEEDAGLHFLLQISTDLTDKELISRAAKNGINISCLSQYYYDQANAIKNTLIINYSGVNPDNIEEGIKRLFQCF</sequence>
<evidence type="ECO:0000313" key="7">
    <source>
        <dbReference type="EMBL" id="CUH92760.1"/>
    </source>
</evidence>
<dbReference type="AlphaFoldDB" id="A0A0K8J5L7"/>
<dbReference type="GO" id="GO:0003700">
    <property type="term" value="F:DNA-binding transcription factor activity"/>
    <property type="evidence" value="ECO:0007669"/>
    <property type="project" value="InterPro"/>
</dbReference>
<dbReference type="InterPro" id="IPR015421">
    <property type="entry name" value="PyrdxlP-dep_Trfase_major"/>
</dbReference>
<evidence type="ECO:0000256" key="3">
    <source>
        <dbReference type="ARBA" id="ARBA00023015"/>
    </source>
</evidence>
<dbReference type="GO" id="GO:0003677">
    <property type="term" value="F:DNA binding"/>
    <property type="evidence" value="ECO:0007669"/>
    <property type="project" value="UniProtKB-KW"/>
</dbReference>
<dbReference type="Pfam" id="PF00392">
    <property type="entry name" value="GntR"/>
    <property type="match status" value="1"/>
</dbReference>
<accession>A0A0K8J5L7</accession>
<feature type="domain" description="HTH gntR-type" evidence="6">
    <location>
        <begin position="12"/>
        <end position="80"/>
    </location>
</feature>
<evidence type="ECO:0000313" key="8">
    <source>
        <dbReference type="Proteomes" id="UP000196053"/>
    </source>
</evidence>
<dbReference type="Pfam" id="PF00155">
    <property type="entry name" value="Aminotran_1_2"/>
    <property type="match status" value="1"/>
</dbReference>
<keyword evidence="4" id="KW-0238">DNA-binding</keyword>
<dbReference type="InterPro" id="IPR036388">
    <property type="entry name" value="WH-like_DNA-bd_sf"/>
</dbReference>
<organism evidence="7 8">
    <name type="scientific">Herbinix luporum</name>
    <dbReference type="NCBI Taxonomy" id="1679721"/>
    <lineage>
        <taxon>Bacteria</taxon>
        <taxon>Bacillati</taxon>
        <taxon>Bacillota</taxon>
        <taxon>Clostridia</taxon>
        <taxon>Lachnospirales</taxon>
        <taxon>Lachnospiraceae</taxon>
        <taxon>Herbinix</taxon>
    </lineage>
</organism>
<dbReference type="CDD" id="cd07377">
    <property type="entry name" value="WHTH_GntR"/>
    <property type="match status" value="1"/>
</dbReference>
<dbReference type="RefSeq" id="WP_058258100.1">
    <property type="nucleotide sequence ID" value="NZ_DUPS01000067.1"/>
</dbReference>
<proteinExistence type="inferred from homology"/>